<evidence type="ECO:0000313" key="1">
    <source>
        <dbReference type="EMBL" id="QDU29500.1"/>
    </source>
</evidence>
<dbReference type="EMBL" id="CP036274">
    <property type="protein sequence ID" value="QDU29500.1"/>
    <property type="molecule type" value="Genomic_DNA"/>
</dbReference>
<keyword evidence="2" id="KW-1185">Reference proteome</keyword>
<gene>
    <name evidence="1" type="ORF">ETAA8_46120</name>
</gene>
<dbReference type="AlphaFoldDB" id="A0A517YGY3"/>
<protein>
    <submittedName>
        <fullName evidence="1">Uncharacterized protein</fullName>
    </submittedName>
</protein>
<proteinExistence type="predicted"/>
<dbReference type="Proteomes" id="UP000315017">
    <property type="component" value="Chromosome"/>
</dbReference>
<reference evidence="1 2" key="1">
    <citation type="submission" date="2019-02" db="EMBL/GenBank/DDBJ databases">
        <title>Deep-cultivation of Planctomycetes and their phenomic and genomic characterization uncovers novel biology.</title>
        <authorList>
            <person name="Wiegand S."/>
            <person name="Jogler M."/>
            <person name="Boedeker C."/>
            <person name="Pinto D."/>
            <person name="Vollmers J."/>
            <person name="Rivas-Marin E."/>
            <person name="Kohn T."/>
            <person name="Peeters S.H."/>
            <person name="Heuer A."/>
            <person name="Rast P."/>
            <person name="Oberbeckmann S."/>
            <person name="Bunk B."/>
            <person name="Jeske O."/>
            <person name="Meyerdierks A."/>
            <person name="Storesund J.E."/>
            <person name="Kallscheuer N."/>
            <person name="Luecker S."/>
            <person name="Lage O.M."/>
            <person name="Pohl T."/>
            <person name="Merkel B.J."/>
            <person name="Hornburger P."/>
            <person name="Mueller R.-W."/>
            <person name="Bruemmer F."/>
            <person name="Labrenz M."/>
            <person name="Spormann A.M."/>
            <person name="Op den Camp H."/>
            <person name="Overmann J."/>
            <person name="Amann R."/>
            <person name="Jetten M.S.M."/>
            <person name="Mascher T."/>
            <person name="Medema M.H."/>
            <person name="Devos D.P."/>
            <person name="Kaster A.-K."/>
            <person name="Ovreas L."/>
            <person name="Rohde M."/>
            <person name="Galperin M.Y."/>
            <person name="Jogler C."/>
        </authorList>
    </citation>
    <scope>NUCLEOTIDE SEQUENCE [LARGE SCALE GENOMIC DNA]</scope>
    <source>
        <strain evidence="1 2">ETA_A8</strain>
    </source>
</reference>
<dbReference type="KEGG" id="aagg:ETAA8_46120"/>
<accession>A0A517YGY3</accession>
<name>A0A517YGY3_9BACT</name>
<sequence length="34" mass="4134">MRDMFDGRRLSEPLDNHRYPELWWTRVGSLLASK</sequence>
<evidence type="ECO:0000313" key="2">
    <source>
        <dbReference type="Proteomes" id="UP000315017"/>
    </source>
</evidence>
<organism evidence="1 2">
    <name type="scientific">Anatilimnocola aggregata</name>
    <dbReference type="NCBI Taxonomy" id="2528021"/>
    <lineage>
        <taxon>Bacteria</taxon>
        <taxon>Pseudomonadati</taxon>
        <taxon>Planctomycetota</taxon>
        <taxon>Planctomycetia</taxon>
        <taxon>Pirellulales</taxon>
        <taxon>Pirellulaceae</taxon>
        <taxon>Anatilimnocola</taxon>
    </lineage>
</organism>